<evidence type="ECO:0000256" key="5">
    <source>
        <dbReference type="ARBA" id="ARBA00022975"/>
    </source>
</evidence>
<comment type="catalytic activity">
    <reaction evidence="7">
        <text>carbamoyl phosphate + L-aspartate = N-carbamoyl-L-aspartate + phosphate + H(+)</text>
        <dbReference type="Rhea" id="RHEA:20013"/>
        <dbReference type="ChEBI" id="CHEBI:15378"/>
        <dbReference type="ChEBI" id="CHEBI:29991"/>
        <dbReference type="ChEBI" id="CHEBI:32814"/>
        <dbReference type="ChEBI" id="CHEBI:43474"/>
        <dbReference type="ChEBI" id="CHEBI:58228"/>
        <dbReference type="EC" id="2.1.3.2"/>
    </reaction>
</comment>
<dbReference type="InterPro" id="IPR006132">
    <property type="entry name" value="Asp/Orn_carbamoyltranf_P-bd"/>
</dbReference>
<dbReference type="NCBIfam" id="NF002032">
    <property type="entry name" value="PRK00856.1"/>
    <property type="match status" value="1"/>
</dbReference>
<dbReference type="EMBL" id="UOGE01000085">
    <property type="protein sequence ID" value="VAX23457.1"/>
    <property type="molecule type" value="Genomic_DNA"/>
</dbReference>
<evidence type="ECO:0000256" key="6">
    <source>
        <dbReference type="ARBA" id="ARBA00043884"/>
    </source>
</evidence>
<dbReference type="AlphaFoldDB" id="A0A3B1D3X7"/>
<dbReference type="PRINTS" id="PR00101">
    <property type="entry name" value="ATCASE"/>
</dbReference>
<dbReference type="Pfam" id="PF02729">
    <property type="entry name" value="OTCace_N"/>
    <property type="match status" value="1"/>
</dbReference>
<dbReference type="GO" id="GO:0016597">
    <property type="term" value="F:amino acid binding"/>
    <property type="evidence" value="ECO:0007669"/>
    <property type="project" value="InterPro"/>
</dbReference>
<accession>A0A3B1D3X7</accession>
<keyword evidence="4 10" id="KW-0808">Transferase</keyword>
<evidence type="ECO:0000259" key="9">
    <source>
        <dbReference type="Pfam" id="PF02729"/>
    </source>
</evidence>
<sequence>MAAILSGADWAGRARKMGNEERDLYHRNLISMADLSPEDILQILKTAKVMKNISERDVKKAPTLRGKTVINCFMEPSTRTRTSFEIAAKRLSADVINISGSSSSLAKGESFKDMLNNLQAMKPDLIVIRSGHSGAPEMASGWVDCPVVNGGDGRHEHPTQCLLDLMTIAERKSIVQGLNVTIIGDILNSRVARSNMVAMRKLKINVTACGPKTLLPLNIDDMADKVTTSISEAVSGADVIMMLRIQTERLAGCKFPNEREYSRLFGLSADLMKKAPKDVVVMHPGPINRGVEISPEVADGPWSVILNQVTNGVAVRMAILYLLLGGGLSGDKS</sequence>
<dbReference type="UniPathway" id="UPA00070">
    <property type="reaction ID" value="UER00116"/>
</dbReference>
<gene>
    <name evidence="10" type="ORF">MNBD_NITROSPINAE02-333</name>
</gene>
<evidence type="ECO:0000256" key="7">
    <source>
        <dbReference type="ARBA" id="ARBA00048859"/>
    </source>
</evidence>
<dbReference type="GO" id="GO:0044205">
    <property type="term" value="P:'de novo' UMP biosynthetic process"/>
    <property type="evidence" value="ECO:0007669"/>
    <property type="project" value="UniProtKB-UniPathway"/>
</dbReference>
<evidence type="ECO:0000259" key="8">
    <source>
        <dbReference type="Pfam" id="PF00185"/>
    </source>
</evidence>
<dbReference type="PANTHER" id="PTHR45753">
    <property type="entry name" value="ORNITHINE CARBAMOYLTRANSFERASE, MITOCHONDRIAL"/>
    <property type="match status" value="1"/>
</dbReference>
<comment type="similarity">
    <text evidence="2">Belongs to the aspartate/ornithine carbamoyltransferase superfamily. ATCase family.</text>
</comment>
<dbReference type="NCBIfam" id="TIGR00670">
    <property type="entry name" value="asp_carb_tr"/>
    <property type="match status" value="1"/>
</dbReference>
<reference evidence="10" key="1">
    <citation type="submission" date="2018-06" db="EMBL/GenBank/DDBJ databases">
        <authorList>
            <person name="Zhirakovskaya E."/>
        </authorList>
    </citation>
    <scope>NUCLEOTIDE SEQUENCE</scope>
</reference>
<dbReference type="SUPFAM" id="SSF53671">
    <property type="entry name" value="Aspartate/ornithine carbamoyltransferase"/>
    <property type="match status" value="1"/>
</dbReference>
<dbReference type="GO" id="GO:0006207">
    <property type="term" value="P:'de novo' pyrimidine nucleobase biosynthetic process"/>
    <property type="evidence" value="ECO:0007669"/>
    <property type="project" value="InterPro"/>
</dbReference>
<evidence type="ECO:0000256" key="4">
    <source>
        <dbReference type="ARBA" id="ARBA00022679"/>
    </source>
</evidence>
<dbReference type="GO" id="GO:0006520">
    <property type="term" value="P:amino acid metabolic process"/>
    <property type="evidence" value="ECO:0007669"/>
    <property type="project" value="InterPro"/>
</dbReference>
<dbReference type="GO" id="GO:0005829">
    <property type="term" value="C:cytosol"/>
    <property type="evidence" value="ECO:0007669"/>
    <property type="project" value="TreeGrafter"/>
</dbReference>
<dbReference type="InterPro" id="IPR036901">
    <property type="entry name" value="Asp/Orn_carbamoylTrfase_sf"/>
</dbReference>
<dbReference type="EC" id="2.1.3.2" evidence="3"/>
<dbReference type="PRINTS" id="PR00100">
    <property type="entry name" value="AOTCASE"/>
</dbReference>
<evidence type="ECO:0000256" key="2">
    <source>
        <dbReference type="ARBA" id="ARBA00008896"/>
    </source>
</evidence>
<dbReference type="PANTHER" id="PTHR45753:SF6">
    <property type="entry name" value="ASPARTATE CARBAMOYLTRANSFERASE"/>
    <property type="match status" value="1"/>
</dbReference>
<comment type="function">
    <text evidence="6">Catalyzes the condensation of carbamoyl phosphate and aspartate to form carbamoyl aspartate and inorganic phosphate, the committed step in the de novo pyrimidine nucleotide biosynthesis pathway.</text>
</comment>
<keyword evidence="5" id="KW-0665">Pyrimidine biosynthesis</keyword>
<dbReference type="Pfam" id="PF00185">
    <property type="entry name" value="OTCace"/>
    <property type="match status" value="1"/>
</dbReference>
<evidence type="ECO:0000256" key="1">
    <source>
        <dbReference type="ARBA" id="ARBA00004852"/>
    </source>
</evidence>
<name>A0A3B1D3X7_9ZZZZ</name>
<dbReference type="InterPro" id="IPR006130">
    <property type="entry name" value="Asp/Orn_carbamoylTrfase"/>
</dbReference>
<feature type="domain" description="Aspartate/ornithine carbamoyltransferase Asp/Orn-binding" evidence="8">
    <location>
        <begin position="176"/>
        <end position="323"/>
    </location>
</feature>
<comment type="pathway">
    <text evidence="1">Pyrimidine metabolism; UMP biosynthesis via de novo pathway; (S)-dihydroorotate from bicarbonate: step 2/3.</text>
</comment>
<organism evidence="10">
    <name type="scientific">hydrothermal vent metagenome</name>
    <dbReference type="NCBI Taxonomy" id="652676"/>
    <lineage>
        <taxon>unclassified sequences</taxon>
        <taxon>metagenomes</taxon>
        <taxon>ecological metagenomes</taxon>
    </lineage>
</organism>
<dbReference type="Gene3D" id="3.40.50.1370">
    <property type="entry name" value="Aspartate/ornithine carbamoyltransferase"/>
    <property type="match status" value="2"/>
</dbReference>
<evidence type="ECO:0000313" key="10">
    <source>
        <dbReference type="EMBL" id="VAX23457.1"/>
    </source>
</evidence>
<dbReference type="InterPro" id="IPR002082">
    <property type="entry name" value="Asp_carbamoyltransf"/>
</dbReference>
<evidence type="ECO:0000256" key="3">
    <source>
        <dbReference type="ARBA" id="ARBA00013008"/>
    </source>
</evidence>
<dbReference type="HAMAP" id="MF_00001">
    <property type="entry name" value="Asp_carb_tr"/>
    <property type="match status" value="1"/>
</dbReference>
<feature type="domain" description="Aspartate/ornithine carbamoyltransferase carbamoyl-P binding" evidence="9">
    <location>
        <begin position="27"/>
        <end position="170"/>
    </location>
</feature>
<dbReference type="InterPro" id="IPR006131">
    <property type="entry name" value="Asp_carbamoyltransf_Asp/Orn-bd"/>
</dbReference>
<protein>
    <recommendedName>
        <fullName evidence="3">aspartate carbamoyltransferase</fullName>
        <ecNumber evidence="3">2.1.3.2</ecNumber>
    </recommendedName>
</protein>
<dbReference type="GO" id="GO:0004070">
    <property type="term" value="F:aspartate carbamoyltransferase activity"/>
    <property type="evidence" value="ECO:0007669"/>
    <property type="project" value="UniProtKB-EC"/>
</dbReference>
<proteinExistence type="inferred from homology"/>
<dbReference type="PROSITE" id="PS00097">
    <property type="entry name" value="CARBAMOYLTRANSFERASE"/>
    <property type="match status" value="1"/>
</dbReference>